<dbReference type="Gene3D" id="1.10.530.10">
    <property type="match status" value="1"/>
</dbReference>
<dbReference type="InterPro" id="IPR008258">
    <property type="entry name" value="Transglycosylase_SLT_dom_1"/>
</dbReference>
<sequence length="312" mass="33378">MVNDSAYTVSGMRILITLLPGAASCAALVGSLIVCTAAARAESPARQLRPLTVALQPSLTAADPAMQCRVAIRNAERAAGIPTQLMAAIARVESGRPDAQGVIHPWPWTINVEGDGYSYASKTEAIAAVRAFQQRGARSIDVGCMQVNLMYHPNAFASLDEAFDPVANAVYAARFLGQLYSQSRDWARATASYHSATPERGEIYQRKVAAVLPEEMKRLLRMPGGAPANVWSTNVWSSNVWNSHGTAWPAQSNVLRPPAPLTAQPAGAYRLSNKAETARILPAPQGTVGRGLDAYRAVPIPVASRQVPRTPL</sequence>
<evidence type="ECO:0000259" key="2">
    <source>
        <dbReference type="Pfam" id="PF01464"/>
    </source>
</evidence>
<keyword evidence="4" id="KW-1185">Reference proteome</keyword>
<comment type="caution">
    <text evidence="3">The sequence shown here is derived from an EMBL/GenBank/DDBJ whole genome shotgun (WGS) entry which is preliminary data.</text>
</comment>
<accession>A0AA41YM93</accession>
<evidence type="ECO:0000313" key="4">
    <source>
        <dbReference type="Proteomes" id="UP001165679"/>
    </source>
</evidence>
<proteinExistence type="inferred from homology"/>
<organism evidence="3 4">
    <name type="scientific">Limobrevibacterium gyesilva</name>
    <dbReference type="NCBI Taxonomy" id="2991712"/>
    <lineage>
        <taxon>Bacteria</taxon>
        <taxon>Pseudomonadati</taxon>
        <taxon>Pseudomonadota</taxon>
        <taxon>Alphaproteobacteria</taxon>
        <taxon>Acetobacterales</taxon>
        <taxon>Acetobacteraceae</taxon>
        <taxon>Limobrevibacterium</taxon>
    </lineage>
</organism>
<dbReference type="Pfam" id="PF01464">
    <property type="entry name" value="SLT"/>
    <property type="match status" value="1"/>
</dbReference>
<evidence type="ECO:0000256" key="1">
    <source>
        <dbReference type="ARBA" id="ARBA00009387"/>
    </source>
</evidence>
<name>A0AA41YM93_9PROT</name>
<gene>
    <name evidence="3" type="ORF">OL599_16060</name>
</gene>
<comment type="similarity">
    <text evidence="1">Belongs to the virb1 family.</text>
</comment>
<dbReference type="EMBL" id="JAPDNT010000015">
    <property type="protein sequence ID" value="MCW3476094.1"/>
    <property type="molecule type" value="Genomic_DNA"/>
</dbReference>
<dbReference type="Proteomes" id="UP001165679">
    <property type="component" value="Unassembled WGS sequence"/>
</dbReference>
<protein>
    <submittedName>
        <fullName evidence="3">Transglycosylase SLT domain-containing protein</fullName>
    </submittedName>
</protein>
<dbReference type="RefSeq" id="WP_264714840.1">
    <property type="nucleotide sequence ID" value="NZ_JAPDNT010000015.1"/>
</dbReference>
<reference evidence="3" key="2">
    <citation type="submission" date="2022-10" db="EMBL/GenBank/DDBJ databases">
        <authorList>
            <person name="Trinh H.N."/>
        </authorList>
    </citation>
    <scope>NUCLEOTIDE SEQUENCE</scope>
    <source>
        <strain evidence="3">RN2-1</strain>
    </source>
</reference>
<dbReference type="SUPFAM" id="SSF53955">
    <property type="entry name" value="Lysozyme-like"/>
    <property type="match status" value="1"/>
</dbReference>
<dbReference type="AlphaFoldDB" id="A0AA41YM93"/>
<reference evidence="3" key="1">
    <citation type="submission" date="2022-09" db="EMBL/GenBank/DDBJ databases">
        <title>Rhodovastum sp. nov. RN2-1 isolated from soil in Seongnam, South Korea.</title>
        <authorList>
            <person name="Le N.T."/>
        </authorList>
    </citation>
    <scope>NUCLEOTIDE SEQUENCE</scope>
    <source>
        <strain evidence="3">RN2-1</strain>
    </source>
</reference>
<feature type="domain" description="Transglycosylase SLT" evidence="2">
    <location>
        <begin position="72"/>
        <end position="195"/>
    </location>
</feature>
<evidence type="ECO:0000313" key="3">
    <source>
        <dbReference type="EMBL" id="MCW3476094.1"/>
    </source>
</evidence>
<dbReference type="InterPro" id="IPR023346">
    <property type="entry name" value="Lysozyme-like_dom_sf"/>
</dbReference>